<dbReference type="AlphaFoldDB" id="A0AAN7WW55"/>
<name>A0AAN7WW55_ELEMC</name>
<keyword evidence="3" id="KW-1185">Reference proteome</keyword>
<evidence type="ECO:0000313" key="3">
    <source>
        <dbReference type="Proteomes" id="UP001346869"/>
    </source>
</evidence>
<sequence length="110" mass="12498">MKCIQHDQNIPSTLEDSSVETVHLGKSRLNEAANELSQTRGVLTRQTSMHQEKKNRNESYDVSKRTNEYVENWLEKAHLNPTAYPEEKTEAVTPIETQTSSEGEYGNGMT</sequence>
<dbReference type="Proteomes" id="UP001346869">
    <property type="component" value="Unassembled WGS sequence"/>
</dbReference>
<comment type="caution">
    <text evidence="2">The sequence shown here is derived from an EMBL/GenBank/DDBJ whole genome shotgun (WGS) entry which is preliminary data.</text>
</comment>
<feature type="region of interest" description="Disordered" evidence="1">
    <location>
        <begin position="32"/>
        <end position="62"/>
    </location>
</feature>
<dbReference type="EMBL" id="JAUZQC010000023">
    <property type="protein sequence ID" value="KAK5849862.1"/>
    <property type="molecule type" value="Genomic_DNA"/>
</dbReference>
<feature type="region of interest" description="Disordered" evidence="1">
    <location>
        <begin position="80"/>
        <end position="110"/>
    </location>
</feature>
<evidence type="ECO:0000256" key="1">
    <source>
        <dbReference type="SAM" id="MobiDB-lite"/>
    </source>
</evidence>
<reference evidence="2 3" key="2">
    <citation type="journal article" date="2023" name="Mol. Biol. Evol.">
        <title>Genomics of Secondarily Temperate Adaptation in the Only Non-Antarctic Icefish.</title>
        <authorList>
            <person name="Rivera-Colon A.G."/>
            <person name="Rayamajhi N."/>
            <person name="Minhas B.F."/>
            <person name="Madrigal G."/>
            <person name="Bilyk K.T."/>
            <person name="Yoon V."/>
            <person name="Hune M."/>
            <person name="Gregory S."/>
            <person name="Cheng C.H.C."/>
            <person name="Catchen J.M."/>
        </authorList>
    </citation>
    <scope>NUCLEOTIDE SEQUENCE [LARGE SCALE GENOMIC DNA]</scope>
    <source>
        <strain evidence="2">JMC-PN-2008</strain>
    </source>
</reference>
<organism evidence="2 3">
    <name type="scientific">Eleginops maclovinus</name>
    <name type="common">Patagonian blennie</name>
    <name type="synonym">Eleginus maclovinus</name>
    <dbReference type="NCBI Taxonomy" id="56733"/>
    <lineage>
        <taxon>Eukaryota</taxon>
        <taxon>Metazoa</taxon>
        <taxon>Chordata</taxon>
        <taxon>Craniata</taxon>
        <taxon>Vertebrata</taxon>
        <taxon>Euteleostomi</taxon>
        <taxon>Actinopterygii</taxon>
        <taxon>Neopterygii</taxon>
        <taxon>Teleostei</taxon>
        <taxon>Neoteleostei</taxon>
        <taxon>Acanthomorphata</taxon>
        <taxon>Eupercaria</taxon>
        <taxon>Perciformes</taxon>
        <taxon>Notothenioidei</taxon>
        <taxon>Eleginopidae</taxon>
        <taxon>Eleginops</taxon>
    </lineage>
</organism>
<evidence type="ECO:0000313" key="2">
    <source>
        <dbReference type="EMBL" id="KAK5849862.1"/>
    </source>
</evidence>
<accession>A0AAN7WW55</accession>
<proteinExistence type="predicted"/>
<protein>
    <submittedName>
        <fullName evidence="2">Uncharacterized protein</fullName>
    </submittedName>
</protein>
<feature type="compositionally biased region" description="Basic and acidic residues" evidence="1">
    <location>
        <begin position="50"/>
        <end position="62"/>
    </location>
</feature>
<reference evidence="2 3" key="1">
    <citation type="journal article" date="2023" name="Genes (Basel)">
        <title>Chromosome-Level Genome Assembly and Circadian Gene Repertoire of the Patagonia Blennie Eleginops maclovinus-The Closest Ancestral Proxy of Antarctic Cryonotothenioids.</title>
        <authorList>
            <person name="Cheng C.C."/>
            <person name="Rivera-Colon A.G."/>
            <person name="Minhas B.F."/>
            <person name="Wilson L."/>
            <person name="Rayamajhi N."/>
            <person name="Vargas-Chacoff L."/>
            <person name="Catchen J.M."/>
        </authorList>
    </citation>
    <scope>NUCLEOTIDE SEQUENCE [LARGE SCALE GENOMIC DNA]</scope>
    <source>
        <strain evidence="2">JMC-PN-2008</strain>
    </source>
</reference>
<feature type="compositionally biased region" description="Polar residues" evidence="1">
    <location>
        <begin position="35"/>
        <end position="49"/>
    </location>
</feature>
<gene>
    <name evidence="2" type="ORF">PBY51_014161</name>
</gene>